<feature type="signal peptide" evidence="1">
    <location>
        <begin position="1"/>
        <end position="22"/>
    </location>
</feature>
<accession>A0A2D0NFN9</accession>
<dbReference type="OrthoDB" id="820612at2"/>
<gene>
    <name evidence="2" type="ORF">CRP01_08380</name>
</gene>
<feature type="chain" id="PRO_5012383998" description="Lipoprotein" evidence="1">
    <location>
        <begin position="23"/>
        <end position="311"/>
    </location>
</feature>
<organism evidence="2 3">
    <name type="scientific">Flavilitoribacter nigricans (strain ATCC 23147 / DSM 23189 / NBRC 102662 / NCIMB 1420 / SS-2)</name>
    <name type="common">Lewinella nigricans</name>
    <dbReference type="NCBI Taxonomy" id="1122177"/>
    <lineage>
        <taxon>Bacteria</taxon>
        <taxon>Pseudomonadati</taxon>
        <taxon>Bacteroidota</taxon>
        <taxon>Saprospiria</taxon>
        <taxon>Saprospirales</taxon>
        <taxon>Lewinellaceae</taxon>
        <taxon>Flavilitoribacter</taxon>
    </lineage>
</organism>
<dbReference type="EMBL" id="PDUD01000011">
    <property type="protein sequence ID" value="PHN07228.1"/>
    <property type="molecule type" value="Genomic_DNA"/>
</dbReference>
<dbReference type="Proteomes" id="UP000223913">
    <property type="component" value="Unassembled WGS sequence"/>
</dbReference>
<evidence type="ECO:0000313" key="3">
    <source>
        <dbReference type="Proteomes" id="UP000223913"/>
    </source>
</evidence>
<protein>
    <recommendedName>
        <fullName evidence="4">Lipoprotein</fullName>
    </recommendedName>
</protein>
<proteinExistence type="predicted"/>
<comment type="caution">
    <text evidence="2">The sequence shown here is derived from an EMBL/GenBank/DDBJ whole genome shotgun (WGS) entry which is preliminary data.</text>
</comment>
<evidence type="ECO:0000313" key="2">
    <source>
        <dbReference type="EMBL" id="PHN07228.1"/>
    </source>
</evidence>
<evidence type="ECO:0000256" key="1">
    <source>
        <dbReference type="SAM" id="SignalP"/>
    </source>
</evidence>
<keyword evidence="3" id="KW-1185">Reference proteome</keyword>
<dbReference type="PROSITE" id="PS51257">
    <property type="entry name" value="PROKAR_LIPOPROTEIN"/>
    <property type="match status" value="1"/>
</dbReference>
<name>A0A2D0NFN9_FLAN2</name>
<dbReference type="RefSeq" id="WP_143473315.1">
    <property type="nucleotide sequence ID" value="NZ_PDUD01000011.1"/>
</dbReference>
<sequence>MNKKILSILALAGLGLFATSCADEDLGPVVTFDTAGKGAYVRLLEDNGNLLVNLLDLSQSEYVYSVEFVDLEQGDLVSEYRIDLVYQDRNTDNGDNSSGPNEIMSWSASEFVESERGFKSVMDISITPDDLFRTAGVDASTVKAGDRFVVKGTLTLEDGSTFTADNSTAAVNGSAFAGHFDFVLSAGCPSDLTGTFDFVGSNFWCGAADNTGSVTINALGGGSYSFSDWSFGAYPACYGGNAAGWGTLAFTDVCEEVSFTGRTDNYGDTWTFTSSLSDDGTEWTINWVNTYGEAGTGTVINPAGWDFVLAE</sequence>
<reference evidence="2 3" key="1">
    <citation type="submission" date="2017-10" db="EMBL/GenBank/DDBJ databases">
        <title>The draft genome sequence of Lewinella nigricans NBRC 102662.</title>
        <authorList>
            <person name="Wang K."/>
        </authorList>
    </citation>
    <scope>NUCLEOTIDE SEQUENCE [LARGE SCALE GENOMIC DNA]</scope>
    <source>
        <strain evidence="2 3">NBRC 102662</strain>
    </source>
</reference>
<dbReference type="AlphaFoldDB" id="A0A2D0NFN9"/>
<evidence type="ECO:0008006" key="4">
    <source>
        <dbReference type="Google" id="ProtNLM"/>
    </source>
</evidence>
<keyword evidence="1" id="KW-0732">Signal</keyword>